<evidence type="ECO:0000256" key="2">
    <source>
        <dbReference type="ARBA" id="ARBA00022618"/>
    </source>
</evidence>
<dbReference type="EMBL" id="LT554351">
    <property type="protein sequence ID" value="SAM04189.1"/>
    <property type="molecule type" value="Genomic_DNA"/>
</dbReference>
<dbReference type="Proteomes" id="UP000078561">
    <property type="component" value="Unassembled WGS sequence"/>
</dbReference>
<dbReference type="OrthoDB" id="200660at2759"/>
<dbReference type="InParanoid" id="A0A163MEQ2"/>
<evidence type="ECO:0000256" key="3">
    <source>
        <dbReference type="ARBA" id="ARBA00022776"/>
    </source>
</evidence>
<dbReference type="AlphaFoldDB" id="A0A163MEQ2"/>
<dbReference type="Pfam" id="PF20168">
    <property type="entry name" value="PDS5"/>
    <property type="match status" value="2"/>
</dbReference>
<dbReference type="PANTHER" id="PTHR12663:SF0">
    <property type="entry name" value="PRECOCIOUS DISSOCIATION OF SISTERS 5, ISOFORM A"/>
    <property type="match status" value="1"/>
</dbReference>
<evidence type="ECO:0000313" key="6">
    <source>
        <dbReference type="EMBL" id="SAM04189.1"/>
    </source>
</evidence>
<protein>
    <submittedName>
        <fullName evidence="6">Uncharacterized protein</fullName>
    </submittedName>
</protein>
<keyword evidence="2" id="KW-0132">Cell division</keyword>
<dbReference type="GO" id="GO:0007064">
    <property type="term" value="P:mitotic sister chromatid cohesion"/>
    <property type="evidence" value="ECO:0007669"/>
    <property type="project" value="InterPro"/>
</dbReference>
<dbReference type="GO" id="GO:0000785">
    <property type="term" value="C:chromatin"/>
    <property type="evidence" value="ECO:0007669"/>
    <property type="project" value="TreeGrafter"/>
</dbReference>
<dbReference type="GO" id="GO:0005634">
    <property type="term" value="C:nucleus"/>
    <property type="evidence" value="ECO:0007669"/>
    <property type="project" value="UniProtKB-SubCell"/>
</dbReference>
<keyword evidence="4" id="KW-0539">Nucleus</keyword>
<dbReference type="GO" id="GO:0051301">
    <property type="term" value="P:cell division"/>
    <property type="evidence" value="ECO:0007669"/>
    <property type="project" value="UniProtKB-KW"/>
</dbReference>
<dbReference type="InterPro" id="IPR039776">
    <property type="entry name" value="Pds5"/>
</dbReference>
<evidence type="ECO:0000313" key="7">
    <source>
        <dbReference type="Proteomes" id="UP000078561"/>
    </source>
</evidence>
<name>A0A163MEQ2_ABSGL</name>
<keyword evidence="7" id="KW-1185">Reference proteome</keyword>
<accession>A0A163MEQ2</accession>
<dbReference type="FunCoup" id="A0A163MEQ2">
    <property type="interactions" value="691"/>
</dbReference>
<dbReference type="GO" id="GO:0006281">
    <property type="term" value="P:DNA repair"/>
    <property type="evidence" value="ECO:0007669"/>
    <property type="project" value="TreeGrafter"/>
</dbReference>
<dbReference type="InterPro" id="IPR016024">
    <property type="entry name" value="ARM-type_fold"/>
</dbReference>
<sequence length="1109" mass="127614">MPLIGRRLMMDHDALKQRLLALHEELKSFEQKHVQLPSLSTVSKDLLHQRILKNNNNMVSALACCCIADILRLYAPEAPYNFKELSVKYKKRMRLGRQLTDLDMNSRLFPFFFWYDQRIFFAFIAELAKLGKDDTAETQYHVYLLENLALVKSFIIMTSLEEADVMVTQLFRHFFKTASHPQLQNVYASMVKIRTQLAESMDLNQDVVGLLLKYLANGDTVTVAQHAMVVEVYDASVFIFRKRVNQVMHQLKNQAYKNKKANQLLFSLSQCFAAISYTANTTGQQGLDDLKLWHQLIQSTYFVIPSALLNVIPQIEESLQSSKIGVRKLAMETIGSMLGHRSPALFNDYPGVWQTWLQRSKDNTLQIRARWVELGCLVYNRHPNIVADDMNDCLLVCLRDTSEKIRAVTCDCVGNMDLNIIAKYVSKTVLEALSVRCKDLKEAPQKAALRALGTIYTNIYHRMNDPDLKNKFDWIPSKLFEQYHTKSVAVKAEMDHTIQQYMVPYYMDDYERADRLATMLMSFNENATASFDYYITRGITHIELLKTFTENCLKEIAGLPLSSDNEQDQIPALIQRIAERFDRHDMVTECLKQIRLMGENAICYLQQSIDEENHHKDILKARGSLLALFEENAPNLYDACNWILNRSHLLVFNKAILPHVYSWLAPTEGNLQGVSLEKSDACQALLKVGDQAKWEFRDTSLEILALTTERLHTELTVNCQFTDQMIALVADGSPSQAKLVITVLCNSPNLESTSTTLLEFLVLNMDLRDPNMDKTLNPDNNPEWEEYEELASISKQKLAAVSVLTNYLKGMSIIKESATLDYVHYIMSVLWRLVETTCDIARADGTNAAETSHLRLLAACSLVRLVKHPCYKYFVNLDQFEYISLLLQDSCYFVRHKFGQFLMDGIKNSEINYRYLILLFLCAFEPEEAYKHEVAEFLLVYANRHQPDSLPPEIAIDRFIHLLAHHPDFEMTNDDMELFTNYGDFYISFAVTKDNAHILYHQLQHIKMSLDIYSPEDTQKSHMLCDLFSFMLNEKAKINGWPMGPTETSTLGFASKLYDVFPDGAIQKRQALEKSYVSEELKTMIRNERSQKWTATVPQNARIKQLLIN</sequence>
<evidence type="ECO:0000256" key="5">
    <source>
        <dbReference type="ARBA" id="ARBA00023306"/>
    </source>
</evidence>
<dbReference type="OMA" id="ERHPQHE"/>
<keyword evidence="3" id="KW-0498">Mitosis</keyword>
<comment type="subcellular location">
    <subcellularLocation>
        <location evidence="1">Nucleus</location>
    </subcellularLocation>
</comment>
<organism evidence="6">
    <name type="scientific">Absidia glauca</name>
    <name type="common">Pin mould</name>
    <dbReference type="NCBI Taxonomy" id="4829"/>
    <lineage>
        <taxon>Eukaryota</taxon>
        <taxon>Fungi</taxon>
        <taxon>Fungi incertae sedis</taxon>
        <taxon>Mucoromycota</taxon>
        <taxon>Mucoromycotina</taxon>
        <taxon>Mucoromycetes</taxon>
        <taxon>Mucorales</taxon>
        <taxon>Cunninghamellaceae</taxon>
        <taxon>Absidia</taxon>
    </lineage>
</organism>
<reference evidence="6" key="1">
    <citation type="submission" date="2016-04" db="EMBL/GenBank/DDBJ databases">
        <authorList>
            <person name="Evans L.H."/>
            <person name="Alamgir A."/>
            <person name="Owens N."/>
            <person name="Weber N.D."/>
            <person name="Virtaneva K."/>
            <person name="Barbian K."/>
            <person name="Babar A."/>
            <person name="Rosenke K."/>
        </authorList>
    </citation>
    <scope>NUCLEOTIDE SEQUENCE [LARGE SCALE GENOMIC DNA]</scope>
    <source>
        <strain evidence="6">CBS 101.48</strain>
    </source>
</reference>
<gene>
    <name evidence="6" type="primary">ABSGL_10049.1 scaffold 11786</name>
</gene>
<evidence type="ECO:0000256" key="4">
    <source>
        <dbReference type="ARBA" id="ARBA00023242"/>
    </source>
</evidence>
<keyword evidence="5" id="KW-0131">Cell cycle</keyword>
<proteinExistence type="predicted"/>
<evidence type="ECO:0000256" key="1">
    <source>
        <dbReference type="ARBA" id="ARBA00004123"/>
    </source>
</evidence>
<dbReference type="STRING" id="4829.A0A163MEQ2"/>
<dbReference type="Gene3D" id="1.25.10.10">
    <property type="entry name" value="Leucine-rich Repeat Variant"/>
    <property type="match status" value="1"/>
</dbReference>
<dbReference type="InterPro" id="IPR011989">
    <property type="entry name" value="ARM-like"/>
</dbReference>
<dbReference type="PANTHER" id="PTHR12663">
    <property type="entry name" value="ANDROGEN INDUCED INHIBITOR OF PROLIFERATION AS3 / PDS5-RELATED"/>
    <property type="match status" value="1"/>
</dbReference>
<dbReference type="SUPFAM" id="SSF48371">
    <property type="entry name" value="ARM repeat"/>
    <property type="match status" value="1"/>
</dbReference>